<comment type="similarity">
    <text evidence="2 7">Belongs to the FlgH family.</text>
</comment>
<dbReference type="GO" id="GO:0071973">
    <property type="term" value="P:bacterial-type flagellum-dependent cell motility"/>
    <property type="evidence" value="ECO:0007669"/>
    <property type="project" value="InterPro"/>
</dbReference>
<keyword evidence="8" id="KW-0966">Cell projection</keyword>
<evidence type="ECO:0000256" key="4">
    <source>
        <dbReference type="ARBA" id="ARBA00023136"/>
    </source>
</evidence>
<evidence type="ECO:0000256" key="7">
    <source>
        <dbReference type="HAMAP-Rule" id="MF_00415"/>
    </source>
</evidence>
<keyword evidence="8" id="KW-0282">Flagellum</keyword>
<comment type="function">
    <text evidence="1 7">Assembles around the rod to form the L-ring and probably protects the motor/basal body from shearing forces during rotation.</text>
</comment>
<evidence type="ECO:0000256" key="1">
    <source>
        <dbReference type="ARBA" id="ARBA00002591"/>
    </source>
</evidence>
<keyword evidence="3 7" id="KW-0732">Signal</keyword>
<evidence type="ECO:0000256" key="3">
    <source>
        <dbReference type="ARBA" id="ARBA00022729"/>
    </source>
</evidence>
<dbReference type="HAMAP" id="MF_00415">
    <property type="entry name" value="FlgH"/>
    <property type="match status" value="1"/>
</dbReference>
<name>A0A653A3A3_UNCDX</name>
<reference evidence="8" key="1">
    <citation type="submission" date="2018-07" db="EMBL/GenBank/DDBJ databases">
        <authorList>
            <consortium name="Genoscope - CEA"/>
            <person name="William W."/>
        </authorList>
    </citation>
    <scope>NUCLEOTIDE SEQUENCE</scope>
    <source>
        <strain evidence="8">IK1</strain>
    </source>
</reference>
<dbReference type="GO" id="GO:0009279">
    <property type="term" value="C:cell outer membrane"/>
    <property type="evidence" value="ECO:0007669"/>
    <property type="project" value="UniProtKB-SubCell"/>
</dbReference>
<evidence type="ECO:0000313" key="8">
    <source>
        <dbReference type="EMBL" id="VBB42500.1"/>
    </source>
</evidence>
<comment type="subunit">
    <text evidence="7">The basal body constitutes a major portion of the flagellar organelle and consists of four rings (L,P,S, and M) mounted on a central rod.</text>
</comment>
<accession>A0A653A3A3</accession>
<dbReference type="GO" id="GO:0009427">
    <property type="term" value="C:bacterial-type flagellum basal body, distal rod, L ring"/>
    <property type="evidence" value="ECO:0007669"/>
    <property type="project" value="InterPro"/>
</dbReference>
<dbReference type="PANTHER" id="PTHR34933">
    <property type="entry name" value="FLAGELLAR L-RING PROTEIN"/>
    <property type="match status" value="1"/>
</dbReference>
<proteinExistence type="inferred from homology"/>
<dbReference type="InterPro" id="IPR000527">
    <property type="entry name" value="Flag_Lring"/>
</dbReference>
<gene>
    <name evidence="7 8" type="primary">flgH</name>
    <name evidence="8" type="ORF">TRIP_B200640</name>
</gene>
<dbReference type="EMBL" id="UPXX01000013">
    <property type="protein sequence ID" value="VBB42500.1"/>
    <property type="molecule type" value="Genomic_DNA"/>
</dbReference>
<evidence type="ECO:0000256" key="2">
    <source>
        <dbReference type="ARBA" id="ARBA00006929"/>
    </source>
</evidence>
<dbReference type="AlphaFoldDB" id="A0A653A3A3"/>
<evidence type="ECO:0000256" key="6">
    <source>
        <dbReference type="ARBA" id="ARBA00023237"/>
    </source>
</evidence>
<dbReference type="GO" id="GO:0003774">
    <property type="term" value="F:cytoskeletal motor activity"/>
    <property type="evidence" value="ECO:0007669"/>
    <property type="project" value="InterPro"/>
</dbReference>
<organism evidence="8">
    <name type="scientific">Uncultured Desulfatiglans sp</name>
    <dbReference type="NCBI Taxonomy" id="1748965"/>
    <lineage>
        <taxon>Bacteria</taxon>
        <taxon>Pseudomonadati</taxon>
        <taxon>Thermodesulfobacteriota</taxon>
        <taxon>Desulfobacteria</taxon>
        <taxon>Desulfatiglandales</taxon>
        <taxon>Desulfatiglandaceae</taxon>
        <taxon>Desulfatiglans</taxon>
        <taxon>environmental samples</taxon>
    </lineage>
</organism>
<dbReference type="PROSITE" id="PS51257">
    <property type="entry name" value="PROKAR_LIPOPROTEIN"/>
    <property type="match status" value="1"/>
</dbReference>
<protein>
    <recommendedName>
        <fullName evidence="7">Flagellar L-ring protein</fullName>
    </recommendedName>
    <alternativeName>
        <fullName evidence="7">Basal body L-ring protein</fullName>
    </alternativeName>
</protein>
<keyword evidence="6 7" id="KW-0998">Cell outer membrane</keyword>
<dbReference type="PANTHER" id="PTHR34933:SF1">
    <property type="entry name" value="FLAGELLAR L-RING PROTEIN"/>
    <property type="match status" value="1"/>
</dbReference>
<evidence type="ECO:0000256" key="5">
    <source>
        <dbReference type="ARBA" id="ARBA00023143"/>
    </source>
</evidence>
<keyword evidence="7" id="KW-0449">Lipoprotein</keyword>
<comment type="subcellular location">
    <subcellularLocation>
        <location evidence="7">Cell outer membrane</location>
        <topology evidence="7">Lipid-anchor</topology>
    </subcellularLocation>
    <subcellularLocation>
        <location evidence="7">Bacterial flagellum basal body</location>
    </subcellularLocation>
</comment>
<dbReference type="Pfam" id="PF02107">
    <property type="entry name" value="FlgH"/>
    <property type="match status" value="1"/>
</dbReference>
<dbReference type="PRINTS" id="PR01008">
    <property type="entry name" value="FLGLRINGFLGH"/>
</dbReference>
<keyword evidence="8" id="KW-0969">Cilium</keyword>
<sequence>MLRVIRETIRIWVILTGLWVVLLLAGCAGSPQSASIPPHVTQLPEPPVVEATSPQGSLWRENGPLTNLFVDPKAANVGDIVTVSIVETSTASNDAQTQTGRKSSLTASVDGFLGLENRYASNAKFNPFSAIKGGMENAFDGSGSTARSGKLAASMTARVNEVLPNGNLRIIGSREVTVNNETQIITLSGTIRPRDISPDNVILSTYISEARITYTGDGIVHEGQRPGWFTRIMNVVWPF</sequence>
<keyword evidence="4 7" id="KW-0472">Membrane</keyword>
<keyword evidence="5 7" id="KW-0975">Bacterial flagellum</keyword>